<reference evidence="2" key="1">
    <citation type="submission" date="2022-11" db="UniProtKB">
        <authorList>
            <consortium name="WormBaseParasite"/>
        </authorList>
    </citation>
    <scope>IDENTIFICATION</scope>
</reference>
<organism evidence="1 2">
    <name type="scientific">Panagrolaimus sp. JU765</name>
    <dbReference type="NCBI Taxonomy" id="591449"/>
    <lineage>
        <taxon>Eukaryota</taxon>
        <taxon>Metazoa</taxon>
        <taxon>Ecdysozoa</taxon>
        <taxon>Nematoda</taxon>
        <taxon>Chromadorea</taxon>
        <taxon>Rhabditida</taxon>
        <taxon>Tylenchina</taxon>
        <taxon>Panagrolaimomorpha</taxon>
        <taxon>Panagrolaimoidea</taxon>
        <taxon>Panagrolaimidae</taxon>
        <taxon>Panagrolaimus</taxon>
    </lineage>
</organism>
<evidence type="ECO:0000313" key="2">
    <source>
        <dbReference type="WBParaSite" id="JU765_v2.g11080.t1"/>
    </source>
</evidence>
<dbReference type="Proteomes" id="UP000887576">
    <property type="component" value="Unplaced"/>
</dbReference>
<dbReference type="WBParaSite" id="JU765_v2.g11080.t1">
    <property type="protein sequence ID" value="JU765_v2.g11080.t1"/>
    <property type="gene ID" value="JU765_v2.g11080"/>
</dbReference>
<evidence type="ECO:0000313" key="1">
    <source>
        <dbReference type="Proteomes" id="UP000887576"/>
    </source>
</evidence>
<sequence>MDANVLDHANVYLLNKLEPSKAVELAVIVDSEFGKVSDMVQAIENWVSRQDPDTRITFYRWIEDVKRQSEIVKNIFESKTSEFNLEVVQVFRKALKSFYRTDISQSEQSDFYRELYHNLELDQQKQLDQLYYQIYERAKFHFLTPNLDFDKYQRIMIAQNDQNADSLE</sequence>
<protein>
    <submittedName>
        <fullName evidence="2">Uncharacterized protein</fullName>
    </submittedName>
</protein>
<accession>A0AC34PXZ2</accession>
<proteinExistence type="predicted"/>
<name>A0AC34PXZ2_9BILA</name>